<proteinExistence type="predicted"/>
<feature type="region of interest" description="Disordered" evidence="1">
    <location>
        <begin position="174"/>
        <end position="217"/>
    </location>
</feature>
<dbReference type="Proteomes" id="UP000199289">
    <property type="component" value="Unassembled WGS sequence"/>
</dbReference>
<dbReference type="EMBL" id="QQST01000001">
    <property type="protein sequence ID" value="RDI73095.1"/>
    <property type="molecule type" value="Genomic_DNA"/>
</dbReference>
<feature type="region of interest" description="Disordered" evidence="1">
    <location>
        <begin position="34"/>
        <end position="57"/>
    </location>
</feature>
<reference evidence="3" key="2">
    <citation type="submission" date="2016-10" db="EMBL/GenBank/DDBJ databases">
        <authorList>
            <person name="de Groot N.N."/>
        </authorList>
    </citation>
    <scope>NUCLEOTIDE SEQUENCE [LARGE SCALE GENOMIC DNA]</scope>
    <source>
        <strain evidence="3">CGMCC 1.12397</strain>
    </source>
</reference>
<feature type="compositionally biased region" description="Acidic residues" evidence="1">
    <location>
        <begin position="174"/>
        <end position="188"/>
    </location>
</feature>
<reference evidence="4" key="1">
    <citation type="submission" date="2016-10" db="EMBL/GenBank/DDBJ databases">
        <authorList>
            <person name="Varghese N."/>
            <person name="Submissions S."/>
        </authorList>
    </citation>
    <scope>NUCLEOTIDE SEQUENCE [LARGE SCALE GENOMIC DNA]</scope>
    <source>
        <strain evidence="4">CGMCC 1.12397</strain>
    </source>
</reference>
<dbReference type="Pfam" id="PF10518">
    <property type="entry name" value="TAT_signal"/>
    <property type="match status" value="1"/>
</dbReference>
<sequence length="217" mass="24489">MTDDYQPNDQSRRSFMKTGAAASGAVALGLVSSGSAAAQQGTETPQGGTSTQDDDGITDEGYKALIFEDDFQPAARFTFVSGVIEWTPNWADVRDSAWSEYNTYQIRWLHNGQVDTLFVTQDASEQLTEFDQNLGFIPDEDDVNQPAVWEMSREWAPFGDNERLQVVNFSEVNEEEEDQILQDDDWWDDQNQTQTETQTQTQTQTQTETQTPTQTQS</sequence>
<dbReference type="InterPro" id="IPR019546">
    <property type="entry name" value="TAT_signal_bac_arc"/>
</dbReference>
<evidence type="ECO:0000313" key="3">
    <source>
        <dbReference type="EMBL" id="SDQ06418.1"/>
    </source>
</evidence>
<evidence type="ECO:0000313" key="2">
    <source>
        <dbReference type="EMBL" id="RDI73095.1"/>
    </source>
</evidence>
<dbReference type="Proteomes" id="UP000255421">
    <property type="component" value="Unassembled WGS sequence"/>
</dbReference>
<dbReference type="NCBIfam" id="TIGR01409">
    <property type="entry name" value="TAT_signal_seq"/>
    <property type="match status" value="1"/>
</dbReference>
<reference evidence="2 5" key="3">
    <citation type="submission" date="2018-07" db="EMBL/GenBank/DDBJ databases">
        <title>Genome sequence of extremly halophilic archaeon Halopelagius longus strain BC12-B1.</title>
        <authorList>
            <person name="Zhang X."/>
        </authorList>
    </citation>
    <scope>NUCLEOTIDE SEQUENCE [LARGE SCALE GENOMIC DNA]</scope>
    <source>
        <strain evidence="2 5">BC12-B1</strain>
    </source>
</reference>
<accession>A0A1H0XU26</accession>
<feature type="compositionally biased region" description="Low complexity" evidence="1">
    <location>
        <begin position="189"/>
        <end position="217"/>
    </location>
</feature>
<name>A0A1H0XU26_9EURY</name>
<dbReference type="InterPro" id="IPR006311">
    <property type="entry name" value="TAT_signal"/>
</dbReference>
<protein>
    <submittedName>
        <fullName evidence="3">Tat (Twin-arginine translocation) pathway signal sequence</fullName>
    </submittedName>
</protein>
<dbReference type="EMBL" id="FNKQ01000001">
    <property type="protein sequence ID" value="SDQ06418.1"/>
    <property type="molecule type" value="Genomic_DNA"/>
</dbReference>
<evidence type="ECO:0000313" key="5">
    <source>
        <dbReference type="Proteomes" id="UP000255421"/>
    </source>
</evidence>
<evidence type="ECO:0000256" key="1">
    <source>
        <dbReference type="SAM" id="MobiDB-lite"/>
    </source>
</evidence>
<dbReference type="AlphaFoldDB" id="A0A1H0XU26"/>
<dbReference type="OrthoDB" id="270270at2157"/>
<keyword evidence="5" id="KW-1185">Reference proteome</keyword>
<organism evidence="3 4">
    <name type="scientific">Halopelagius longus</name>
    <dbReference type="NCBI Taxonomy" id="1236180"/>
    <lineage>
        <taxon>Archaea</taxon>
        <taxon>Methanobacteriati</taxon>
        <taxon>Methanobacteriota</taxon>
        <taxon>Stenosarchaea group</taxon>
        <taxon>Halobacteria</taxon>
        <taxon>Halobacteriales</taxon>
        <taxon>Haloferacaceae</taxon>
    </lineage>
</organism>
<dbReference type="PROSITE" id="PS51318">
    <property type="entry name" value="TAT"/>
    <property type="match status" value="1"/>
</dbReference>
<gene>
    <name evidence="2" type="ORF">DWB78_10410</name>
    <name evidence="3" type="ORF">SAMN05216278_0190</name>
</gene>
<evidence type="ECO:0000313" key="4">
    <source>
        <dbReference type="Proteomes" id="UP000199289"/>
    </source>
</evidence>
<dbReference type="RefSeq" id="WP_092534362.1">
    <property type="nucleotide sequence ID" value="NZ_FNKQ01000001.1"/>
</dbReference>
<feature type="compositionally biased region" description="Polar residues" evidence="1">
    <location>
        <begin position="39"/>
        <end position="51"/>
    </location>
</feature>